<proteinExistence type="predicted"/>
<reference evidence="2" key="1">
    <citation type="submission" date="2017-12" db="EMBL/GenBank/DDBJ databases">
        <authorList>
            <consortium name="DOE Joint Genome Institute"/>
            <person name="Mondo S.J."/>
            <person name="Kjaerbolling I."/>
            <person name="Vesth T.C."/>
            <person name="Frisvad J.C."/>
            <person name="Nybo J.L."/>
            <person name="Theobald S."/>
            <person name="Kuo A."/>
            <person name="Bowyer P."/>
            <person name="Matsuda Y."/>
            <person name="Lyhne E.K."/>
            <person name="Kogle M.E."/>
            <person name="Clum A."/>
            <person name="Lipzen A."/>
            <person name="Salamov A."/>
            <person name="Ngan C.Y."/>
            <person name="Daum C."/>
            <person name="Chiniquy J."/>
            <person name="Barry K."/>
            <person name="LaButti K."/>
            <person name="Haridas S."/>
            <person name="Simmons B.A."/>
            <person name="Magnuson J.K."/>
            <person name="Mortensen U.H."/>
            <person name="Larsen T.O."/>
            <person name="Grigoriev I.V."/>
            <person name="Baker S.E."/>
            <person name="Andersen M.R."/>
            <person name="Nordberg H.P."/>
            <person name="Cantor M.N."/>
            <person name="Hua S.X."/>
        </authorList>
    </citation>
    <scope>NUCLEOTIDE SEQUENCE [LARGE SCALE GENOMIC DNA]</scope>
    <source>
        <strain evidence="2">IBT 19404</strain>
    </source>
</reference>
<gene>
    <name evidence="1" type="ORF">BDW42DRAFT_190453</name>
</gene>
<organism evidence="1 2">
    <name type="scientific">Aspergillus taichungensis</name>
    <dbReference type="NCBI Taxonomy" id="482145"/>
    <lineage>
        <taxon>Eukaryota</taxon>
        <taxon>Fungi</taxon>
        <taxon>Dikarya</taxon>
        <taxon>Ascomycota</taxon>
        <taxon>Pezizomycotina</taxon>
        <taxon>Eurotiomycetes</taxon>
        <taxon>Eurotiomycetidae</taxon>
        <taxon>Eurotiales</taxon>
        <taxon>Aspergillaceae</taxon>
        <taxon>Aspergillus</taxon>
        <taxon>Aspergillus subgen. Circumdati</taxon>
    </lineage>
</organism>
<evidence type="ECO:0000313" key="1">
    <source>
        <dbReference type="EMBL" id="PLN85951.1"/>
    </source>
</evidence>
<protein>
    <submittedName>
        <fullName evidence="1">Uncharacterized protein</fullName>
    </submittedName>
</protein>
<name>A0A2J5I7L4_9EURO</name>
<dbReference type="Proteomes" id="UP000235023">
    <property type="component" value="Unassembled WGS sequence"/>
</dbReference>
<sequence>MLGVSVGHECRMRYAVREEAPSEQRPMSTVEVDIGDDADEEELIWWRAVLCSTLGWDATTTYNGRDYISPWSVAAKDAGLTLTQTTRGFKPHSYSHPPGSATALEYLSRFCVYHRLYAQCSVALAGALYIPFQRGRTVYLPFPKPALRSEFKNYDDDDDGSIPDLLNQHSKLLPQYMTLSSNVWGLRSILHSTVFNIDIECNLVNAWLNPAFAAIESLSSKEYPTSHREVALAILLTNRHPRLGILWLGAILTNLARSILRDVKAGMTAVDLPASAWVGAAQTFLTAAVGTNRDSGSIPREDEYRLLFLTASEGHDRPPVWPWRPFATTGLCDTELAVRKHAGCACHGLEYESREWMLTDDNNDTNGDTTNRNSLIHQIGEKPTEIQNPAPRPISPNQTPTALDSYQRYDLSSRSLSESATRNIFGWLRSTGYPLSERDIYQHSWIDVEDTDEEESAPASDDADLNRAVQQIPTKENGHVEDWLEDVE</sequence>
<dbReference type="EMBL" id="KZ559501">
    <property type="protein sequence ID" value="PLN85951.1"/>
    <property type="molecule type" value="Genomic_DNA"/>
</dbReference>
<keyword evidence="2" id="KW-1185">Reference proteome</keyword>
<evidence type="ECO:0000313" key="2">
    <source>
        <dbReference type="Proteomes" id="UP000235023"/>
    </source>
</evidence>
<dbReference type="OrthoDB" id="3549294at2759"/>
<accession>A0A2J5I7L4</accession>
<dbReference type="AlphaFoldDB" id="A0A2J5I7L4"/>